<comment type="caution">
    <text evidence="2">The sequence shown here is derived from an EMBL/GenBank/DDBJ whole genome shotgun (WGS) entry which is preliminary data.</text>
</comment>
<dbReference type="Pfam" id="PF13036">
    <property type="entry name" value="LpoB"/>
    <property type="match status" value="1"/>
</dbReference>
<feature type="signal peptide" evidence="1">
    <location>
        <begin position="1"/>
        <end position="21"/>
    </location>
</feature>
<dbReference type="GO" id="GO:0030234">
    <property type="term" value="F:enzyme regulator activity"/>
    <property type="evidence" value="ECO:0007669"/>
    <property type="project" value="TreeGrafter"/>
</dbReference>
<protein>
    <recommendedName>
        <fullName evidence="4">Penicillin-binding protein activator LpoB</fullName>
    </recommendedName>
</protein>
<evidence type="ECO:0008006" key="4">
    <source>
        <dbReference type="Google" id="ProtNLM"/>
    </source>
</evidence>
<evidence type="ECO:0000313" key="2">
    <source>
        <dbReference type="EMBL" id="PWJ41819.1"/>
    </source>
</evidence>
<dbReference type="GO" id="GO:0009252">
    <property type="term" value="P:peptidoglycan biosynthetic process"/>
    <property type="evidence" value="ECO:0007669"/>
    <property type="project" value="TreeGrafter"/>
</dbReference>
<proteinExistence type="predicted"/>
<dbReference type="Proteomes" id="UP000245535">
    <property type="component" value="Unassembled WGS sequence"/>
</dbReference>
<reference evidence="2 3" key="1">
    <citation type="submission" date="2018-03" db="EMBL/GenBank/DDBJ databases">
        <title>Genomic Encyclopedia of Archaeal and Bacterial Type Strains, Phase II (KMG-II): from individual species to whole genera.</title>
        <authorList>
            <person name="Goeker M."/>
        </authorList>
    </citation>
    <scope>NUCLEOTIDE SEQUENCE [LARGE SCALE GENOMIC DNA]</scope>
    <source>
        <strain evidence="2 3">DSM 28229</strain>
    </source>
</reference>
<dbReference type="InterPro" id="IPR014094">
    <property type="entry name" value="LpoB"/>
</dbReference>
<dbReference type="EMBL" id="QGDO01000003">
    <property type="protein sequence ID" value="PWJ41819.1"/>
    <property type="molecule type" value="Genomic_DNA"/>
</dbReference>
<evidence type="ECO:0000256" key="1">
    <source>
        <dbReference type="SAM" id="SignalP"/>
    </source>
</evidence>
<dbReference type="PANTHER" id="PTHR40593">
    <property type="entry name" value="PENICILLIN-BINDING PROTEIN ACTIVATOR LPOB"/>
    <property type="match status" value="1"/>
</dbReference>
<sequence>MKMNKLLISSLIVLFALGACSRKVTRVSPDQQIDISGRWNDTDSKLVAEEMIRDVLSKPWYRRFQSENDGKTPVVIVGDVVNKSFEHISSDTFIKDVERELINSGQVRIVQNAMFREALRDEKKQQQTNVTPETRKKIGVELGADFMLFGTINSIVDEYKKEKVINYKVNLELSNLETTETVWIGDKEIKKYVKN</sequence>
<feature type="chain" id="PRO_5016352282" description="Penicillin-binding protein activator LpoB" evidence="1">
    <location>
        <begin position="22"/>
        <end position="195"/>
    </location>
</feature>
<dbReference type="GO" id="GO:0031241">
    <property type="term" value="C:periplasmic side of cell outer membrane"/>
    <property type="evidence" value="ECO:0007669"/>
    <property type="project" value="TreeGrafter"/>
</dbReference>
<dbReference type="OrthoDB" id="9803653at2"/>
<gene>
    <name evidence="2" type="ORF">BC781_10369</name>
</gene>
<dbReference type="PANTHER" id="PTHR40593:SF1">
    <property type="entry name" value="PENICILLIN-BINDING PROTEIN ACTIVATOR LPOB"/>
    <property type="match status" value="1"/>
</dbReference>
<dbReference type="AlphaFoldDB" id="A0A315Z9E6"/>
<dbReference type="Gene3D" id="3.40.50.10610">
    <property type="entry name" value="ABC-type transport auxiliary lipoprotein component"/>
    <property type="match status" value="1"/>
</dbReference>
<accession>A0A315Z9E6</accession>
<dbReference type="PROSITE" id="PS51257">
    <property type="entry name" value="PROKAR_LIPOPROTEIN"/>
    <property type="match status" value="1"/>
</dbReference>
<name>A0A315Z9E6_SEDFL</name>
<keyword evidence="1" id="KW-0732">Signal</keyword>
<keyword evidence="3" id="KW-1185">Reference proteome</keyword>
<organism evidence="2 3">
    <name type="scientific">Sediminitomix flava</name>
    <dbReference type="NCBI Taxonomy" id="379075"/>
    <lineage>
        <taxon>Bacteria</taxon>
        <taxon>Pseudomonadati</taxon>
        <taxon>Bacteroidota</taxon>
        <taxon>Cytophagia</taxon>
        <taxon>Cytophagales</taxon>
        <taxon>Flammeovirgaceae</taxon>
        <taxon>Sediminitomix</taxon>
    </lineage>
</organism>
<evidence type="ECO:0000313" key="3">
    <source>
        <dbReference type="Proteomes" id="UP000245535"/>
    </source>
</evidence>